<gene>
    <name evidence="1" type="ORF">STIAU_2915</name>
</gene>
<dbReference type="AlphaFoldDB" id="Q09D11"/>
<keyword evidence="1" id="KW-0378">Hydrolase</keyword>
<dbReference type="Gene3D" id="3.40.50.1820">
    <property type="entry name" value="alpha/beta hydrolase"/>
    <property type="match status" value="1"/>
</dbReference>
<name>Q09D11_STIAD</name>
<evidence type="ECO:0000313" key="2">
    <source>
        <dbReference type="Proteomes" id="UP000032702"/>
    </source>
</evidence>
<dbReference type="InterPro" id="IPR029058">
    <property type="entry name" value="AB_hydrolase_fold"/>
</dbReference>
<reference evidence="1 2" key="1">
    <citation type="submission" date="2006-04" db="EMBL/GenBank/DDBJ databases">
        <authorList>
            <person name="Nierman W.C."/>
        </authorList>
    </citation>
    <scope>NUCLEOTIDE SEQUENCE [LARGE SCALE GENOMIC DNA]</scope>
    <source>
        <strain evidence="1 2">DW4/3-1</strain>
    </source>
</reference>
<dbReference type="Proteomes" id="UP000032702">
    <property type="component" value="Unassembled WGS sequence"/>
</dbReference>
<accession>Q09D11</accession>
<evidence type="ECO:0000313" key="1">
    <source>
        <dbReference type="EMBL" id="EAU69649.1"/>
    </source>
</evidence>
<dbReference type="PATRIC" id="fig|378806.16.peg.9119"/>
<dbReference type="GO" id="GO:0033961">
    <property type="term" value="F:cis-stilbene-oxide hydrolase activity"/>
    <property type="evidence" value="ECO:0007669"/>
    <property type="project" value="UniProtKB-EC"/>
</dbReference>
<comment type="caution">
    <text evidence="1">The sequence shown here is derived from an EMBL/GenBank/DDBJ whole genome shotgun (WGS) entry which is preliminary data.</text>
</comment>
<sequence>MAIEESALTHLRNRLKGGHFAAFEQPGLFVRELRDGFRPLR</sequence>
<dbReference type="EMBL" id="AAMD01000004">
    <property type="protein sequence ID" value="EAU69649.1"/>
    <property type="molecule type" value="Genomic_DNA"/>
</dbReference>
<dbReference type="EC" id="3.3.2.9" evidence="1"/>
<protein>
    <submittedName>
        <fullName evidence="1">Epoxide hydrolase</fullName>
        <ecNumber evidence="1">3.3.2.9</ecNumber>
    </submittedName>
</protein>
<organism evidence="1 2">
    <name type="scientific">Stigmatella aurantiaca (strain DW4/3-1)</name>
    <dbReference type="NCBI Taxonomy" id="378806"/>
    <lineage>
        <taxon>Bacteria</taxon>
        <taxon>Pseudomonadati</taxon>
        <taxon>Myxococcota</taxon>
        <taxon>Myxococcia</taxon>
        <taxon>Myxococcales</taxon>
        <taxon>Cystobacterineae</taxon>
        <taxon>Archangiaceae</taxon>
        <taxon>Stigmatella</taxon>
    </lineage>
</organism>
<proteinExistence type="predicted"/>